<organism evidence="1 2">
    <name type="scientific">Peronosclerospora sorghi</name>
    <dbReference type="NCBI Taxonomy" id="230839"/>
    <lineage>
        <taxon>Eukaryota</taxon>
        <taxon>Sar</taxon>
        <taxon>Stramenopiles</taxon>
        <taxon>Oomycota</taxon>
        <taxon>Peronosporomycetes</taxon>
        <taxon>Peronosporales</taxon>
        <taxon>Peronosporaceae</taxon>
        <taxon>Peronosclerospora</taxon>
    </lineage>
</organism>
<dbReference type="Proteomes" id="UP001163321">
    <property type="component" value="Chromosome 1"/>
</dbReference>
<reference evidence="1 2" key="1">
    <citation type="journal article" date="2022" name="bioRxiv">
        <title>The genome of the oomycete Peronosclerospora sorghi, a cosmopolitan pathogen of maize and sorghum, is inflated with dispersed pseudogenes.</title>
        <authorList>
            <person name="Fletcher K."/>
            <person name="Martin F."/>
            <person name="Isakeit T."/>
            <person name="Cavanaugh K."/>
            <person name="Magill C."/>
            <person name="Michelmore R."/>
        </authorList>
    </citation>
    <scope>NUCLEOTIDE SEQUENCE [LARGE SCALE GENOMIC DNA]</scope>
    <source>
        <strain evidence="1">P6</strain>
    </source>
</reference>
<gene>
    <name evidence="1" type="ORF">PsorP6_000011</name>
</gene>
<proteinExistence type="predicted"/>
<keyword evidence="2" id="KW-1185">Reference proteome</keyword>
<evidence type="ECO:0000313" key="1">
    <source>
        <dbReference type="EMBL" id="KAI9922183.1"/>
    </source>
</evidence>
<accession>A0ACC0WVP4</accession>
<evidence type="ECO:0000313" key="2">
    <source>
        <dbReference type="Proteomes" id="UP001163321"/>
    </source>
</evidence>
<sequence>MDCCGYISVNGLHLQHQQIQYAIAKHCKSGLLRPYFQCCVHLLGSQNSRLVLDEFLASAVDDATVNDASRAETNFIRNCTSKTFSFLRESMS</sequence>
<dbReference type="EMBL" id="CM047580">
    <property type="protein sequence ID" value="KAI9922183.1"/>
    <property type="molecule type" value="Genomic_DNA"/>
</dbReference>
<name>A0ACC0WVP4_9STRA</name>
<comment type="caution">
    <text evidence="1">The sequence shown here is derived from an EMBL/GenBank/DDBJ whole genome shotgun (WGS) entry which is preliminary data.</text>
</comment>
<protein>
    <submittedName>
        <fullName evidence="1">Uncharacterized protein</fullName>
    </submittedName>
</protein>